<feature type="transmembrane region" description="Helical" evidence="1">
    <location>
        <begin position="83"/>
        <end position="102"/>
    </location>
</feature>
<dbReference type="AlphaFoldDB" id="A0ABD1L4Z7"/>
<dbReference type="EMBL" id="JBGMDY010000011">
    <property type="protein sequence ID" value="KAL2318598.1"/>
    <property type="molecule type" value="Genomic_DNA"/>
</dbReference>
<protein>
    <recommendedName>
        <fullName evidence="4">Reverse transcriptase domain-containing protein</fullName>
    </recommendedName>
</protein>
<comment type="caution">
    <text evidence="2">The sequence shown here is derived from an EMBL/GenBank/DDBJ whole genome shotgun (WGS) entry which is preliminary data.</text>
</comment>
<proteinExistence type="predicted"/>
<organism evidence="2 3">
    <name type="scientific">Flemingia macrophylla</name>
    <dbReference type="NCBI Taxonomy" id="520843"/>
    <lineage>
        <taxon>Eukaryota</taxon>
        <taxon>Viridiplantae</taxon>
        <taxon>Streptophyta</taxon>
        <taxon>Embryophyta</taxon>
        <taxon>Tracheophyta</taxon>
        <taxon>Spermatophyta</taxon>
        <taxon>Magnoliopsida</taxon>
        <taxon>eudicotyledons</taxon>
        <taxon>Gunneridae</taxon>
        <taxon>Pentapetalae</taxon>
        <taxon>rosids</taxon>
        <taxon>fabids</taxon>
        <taxon>Fabales</taxon>
        <taxon>Fabaceae</taxon>
        <taxon>Papilionoideae</taxon>
        <taxon>50 kb inversion clade</taxon>
        <taxon>NPAAA clade</taxon>
        <taxon>indigoferoid/millettioid clade</taxon>
        <taxon>Phaseoleae</taxon>
        <taxon>Flemingia</taxon>
    </lineage>
</organism>
<name>A0ABD1L4Z7_9FABA</name>
<evidence type="ECO:0000256" key="1">
    <source>
        <dbReference type="SAM" id="Phobius"/>
    </source>
</evidence>
<keyword evidence="1" id="KW-0472">Membrane</keyword>
<keyword evidence="1" id="KW-1133">Transmembrane helix</keyword>
<gene>
    <name evidence="2" type="ORF">Fmac_032474</name>
</gene>
<keyword evidence="3" id="KW-1185">Reference proteome</keyword>
<evidence type="ECO:0000313" key="3">
    <source>
        <dbReference type="Proteomes" id="UP001603857"/>
    </source>
</evidence>
<dbReference type="PANTHER" id="PTHR33116">
    <property type="entry name" value="REVERSE TRANSCRIPTASE ZINC-BINDING DOMAIN-CONTAINING PROTEIN-RELATED-RELATED"/>
    <property type="match status" value="1"/>
</dbReference>
<reference evidence="2 3" key="1">
    <citation type="submission" date="2024-08" db="EMBL/GenBank/DDBJ databases">
        <title>Insights into the chromosomal genome structure of Flemingia macrophylla.</title>
        <authorList>
            <person name="Ding Y."/>
            <person name="Zhao Y."/>
            <person name="Bi W."/>
            <person name="Wu M."/>
            <person name="Zhao G."/>
            <person name="Gong Y."/>
            <person name="Li W."/>
            <person name="Zhang P."/>
        </authorList>
    </citation>
    <scope>NUCLEOTIDE SEQUENCE [LARGE SCALE GENOMIC DNA]</scope>
    <source>
        <strain evidence="2">DYQJB</strain>
        <tissue evidence="2">Leaf</tissue>
    </source>
</reference>
<accession>A0ABD1L4Z7</accession>
<sequence>MRDTIKKNVYKGLKIGRNEINISLLQFANDTIFMGKDTFSNMLSLKIILRGFKLVSGLRNNFSKSCFGAFEVDISSMLVFVKVLNYSLLSFPFTYLGILVMMNLRLQCTWDPIISNIKKKLDCWKHMLD</sequence>
<keyword evidence="1" id="KW-0812">Transmembrane</keyword>
<evidence type="ECO:0008006" key="4">
    <source>
        <dbReference type="Google" id="ProtNLM"/>
    </source>
</evidence>
<evidence type="ECO:0000313" key="2">
    <source>
        <dbReference type="EMBL" id="KAL2318598.1"/>
    </source>
</evidence>
<dbReference type="PANTHER" id="PTHR33116:SF78">
    <property type="entry name" value="OS12G0587133 PROTEIN"/>
    <property type="match status" value="1"/>
</dbReference>
<dbReference type="Proteomes" id="UP001603857">
    <property type="component" value="Unassembled WGS sequence"/>
</dbReference>